<dbReference type="AlphaFoldDB" id="A0A9N9GVC1"/>
<proteinExistence type="predicted"/>
<protein>
    <submittedName>
        <fullName evidence="1">6219_t:CDS:1</fullName>
    </submittedName>
</protein>
<sequence>MMQILCLQLHWQITHQIKDNNSIQIPISNSTYIFCKLCSKKSYNTQKGLNRHETIAHSYYNIPQVGLIPQPPEAIIEFKSLLVHMIQTKLKTSVWEAR</sequence>
<keyword evidence="2" id="KW-1185">Reference proteome</keyword>
<dbReference type="OrthoDB" id="2331676at2759"/>
<name>A0A9N9GVC1_9GLOM</name>
<gene>
    <name evidence="1" type="ORF">CPELLU_LOCUS8669</name>
</gene>
<evidence type="ECO:0000313" key="2">
    <source>
        <dbReference type="Proteomes" id="UP000789759"/>
    </source>
</evidence>
<dbReference type="Proteomes" id="UP000789759">
    <property type="component" value="Unassembled WGS sequence"/>
</dbReference>
<accession>A0A9N9GVC1</accession>
<evidence type="ECO:0000313" key="1">
    <source>
        <dbReference type="EMBL" id="CAG8636960.1"/>
    </source>
</evidence>
<reference evidence="1" key="1">
    <citation type="submission" date="2021-06" db="EMBL/GenBank/DDBJ databases">
        <authorList>
            <person name="Kallberg Y."/>
            <person name="Tangrot J."/>
            <person name="Rosling A."/>
        </authorList>
    </citation>
    <scope>NUCLEOTIDE SEQUENCE</scope>
    <source>
        <strain evidence="1">FL966</strain>
    </source>
</reference>
<dbReference type="EMBL" id="CAJVQA010006240">
    <property type="protein sequence ID" value="CAG8636960.1"/>
    <property type="molecule type" value="Genomic_DNA"/>
</dbReference>
<comment type="caution">
    <text evidence="1">The sequence shown here is derived from an EMBL/GenBank/DDBJ whole genome shotgun (WGS) entry which is preliminary data.</text>
</comment>
<organism evidence="1 2">
    <name type="scientific">Cetraspora pellucida</name>
    <dbReference type="NCBI Taxonomy" id="1433469"/>
    <lineage>
        <taxon>Eukaryota</taxon>
        <taxon>Fungi</taxon>
        <taxon>Fungi incertae sedis</taxon>
        <taxon>Mucoromycota</taxon>
        <taxon>Glomeromycotina</taxon>
        <taxon>Glomeromycetes</taxon>
        <taxon>Diversisporales</taxon>
        <taxon>Gigasporaceae</taxon>
        <taxon>Cetraspora</taxon>
    </lineage>
</organism>